<dbReference type="Pfam" id="PF04012">
    <property type="entry name" value="PspA_IM30"/>
    <property type="match status" value="1"/>
</dbReference>
<organism evidence="2 3">
    <name type="scientific">Gottfriedia luciferensis</name>
    <dbReference type="NCBI Taxonomy" id="178774"/>
    <lineage>
        <taxon>Bacteria</taxon>
        <taxon>Bacillati</taxon>
        <taxon>Bacillota</taxon>
        <taxon>Bacilli</taxon>
        <taxon>Bacillales</taxon>
        <taxon>Bacillaceae</taxon>
        <taxon>Gottfriedia</taxon>
    </lineage>
</organism>
<dbReference type="EMBL" id="MDKC01000015">
    <property type="protein sequence ID" value="ODG91710.1"/>
    <property type="molecule type" value="Genomic_DNA"/>
</dbReference>
<dbReference type="InterPro" id="IPR007157">
    <property type="entry name" value="PspA_VIPP1"/>
</dbReference>
<protein>
    <recommendedName>
        <fullName evidence="4">Phage shock protein A</fullName>
    </recommendedName>
</protein>
<comment type="similarity">
    <text evidence="1">Belongs to the PspA/Vipp/IM30 family.</text>
</comment>
<comment type="caution">
    <text evidence="2">The sequence shown here is derived from an EMBL/GenBank/DDBJ whole genome shotgun (WGS) entry which is preliminary data.</text>
</comment>
<dbReference type="RefSeq" id="WP_069033924.1">
    <property type="nucleotide sequence ID" value="NZ_MDKC01000015.1"/>
</dbReference>
<gene>
    <name evidence="2" type="ORF">BED47_22130</name>
</gene>
<evidence type="ECO:0000313" key="3">
    <source>
        <dbReference type="Proteomes" id="UP000094580"/>
    </source>
</evidence>
<accession>A0ABX2ZPR7</accession>
<proteinExistence type="inferred from homology"/>
<name>A0ABX2ZPR7_9BACI</name>
<keyword evidence="3" id="KW-1185">Reference proteome</keyword>
<sequence>MGIFKRMKSISLAKVNGALDGLEDPISMLNQYIREMEEDLLKGQEALSRQIYLENKQKALILETEGLVNKRSGQAKLAVENGEDSIAKLAIQEKLVHEKQLSLYTEQLNTIQNQTQSLYEKLDELKGKYDEYLHKRLLLVSRANIAKSIKQIQQTSVSFNSETIANGISRAEDRILMMEAEVQAQNKFAYHTNLSNGYKDNVMSEEVEEELQKLKQLKQHAVETA</sequence>
<dbReference type="Proteomes" id="UP000094580">
    <property type="component" value="Unassembled WGS sequence"/>
</dbReference>
<dbReference type="PANTHER" id="PTHR31088">
    <property type="entry name" value="MEMBRANE-ASSOCIATED PROTEIN VIPP1, CHLOROPLASTIC"/>
    <property type="match status" value="1"/>
</dbReference>
<dbReference type="PANTHER" id="PTHR31088:SF6">
    <property type="entry name" value="PHAGE SHOCK PROTEIN A"/>
    <property type="match status" value="1"/>
</dbReference>
<evidence type="ECO:0000313" key="2">
    <source>
        <dbReference type="EMBL" id="ODG91710.1"/>
    </source>
</evidence>
<reference evidence="2 3" key="1">
    <citation type="submission" date="2016-07" db="EMBL/GenBank/DDBJ databases">
        <authorList>
            <person name="Townsley L."/>
            <person name="Shank E.A."/>
        </authorList>
    </citation>
    <scope>NUCLEOTIDE SEQUENCE [LARGE SCALE GENOMIC DNA]</scope>
    <source>
        <strain evidence="2 3">CH01</strain>
    </source>
</reference>
<evidence type="ECO:0008006" key="4">
    <source>
        <dbReference type="Google" id="ProtNLM"/>
    </source>
</evidence>
<evidence type="ECO:0000256" key="1">
    <source>
        <dbReference type="ARBA" id="ARBA00043985"/>
    </source>
</evidence>